<reference evidence="3 4" key="1">
    <citation type="submission" date="2024-02" db="EMBL/GenBank/DDBJ databases">
        <title>de novo genome assembly of Solanum bulbocastanum strain 11H21.</title>
        <authorList>
            <person name="Hosaka A.J."/>
        </authorList>
    </citation>
    <scope>NUCLEOTIDE SEQUENCE [LARGE SCALE GENOMIC DNA]</scope>
    <source>
        <tissue evidence="3">Young leaves</tissue>
    </source>
</reference>
<evidence type="ECO:0000313" key="4">
    <source>
        <dbReference type="Proteomes" id="UP001371456"/>
    </source>
</evidence>
<evidence type="ECO:0000259" key="2">
    <source>
        <dbReference type="Pfam" id="PF00931"/>
    </source>
</evidence>
<dbReference type="AlphaFoldDB" id="A0AAN8T5L2"/>
<dbReference type="PANTHER" id="PTHR36766:SF44">
    <property type="entry name" value="NBS-CODING RESISTANCE GENE ANALOG"/>
    <property type="match status" value="1"/>
</dbReference>
<dbReference type="SUPFAM" id="SSF52540">
    <property type="entry name" value="P-loop containing nucleoside triphosphate hydrolases"/>
    <property type="match status" value="1"/>
</dbReference>
<dbReference type="Proteomes" id="UP001371456">
    <property type="component" value="Unassembled WGS sequence"/>
</dbReference>
<dbReference type="PANTHER" id="PTHR36766">
    <property type="entry name" value="PLANT BROAD-SPECTRUM MILDEW RESISTANCE PROTEIN RPW8"/>
    <property type="match status" value="1"/>
</dbReference>
<accession>A0AAN8T5L2</accession>
<dbReference type="Pfam" id="PF00931">
    <property type="entry name" value="NB-ARC"/>
    <property type="match status" value="1"/>
</dbReference>
<sequence>MKDLFTLAEDISETAAYLSILCCETYDQYSAHVSAPECPIWDRQDVNPGPDFESKISKLLERINPIRPEWWKLYISVLKASHSSVPKAPLMHGGHKNLSHDLDLAQKFTKSIRYVLEKLKSHDASLKLEELLRSKLDLITKLKPQIVLVKEELLIVRSFFDHTEEAYDENDEICGLRISATEMAYEAECCENLKREKIDVNRVAKGSASIVPSLSANTSGANEEMLATELRHVLLTKRFLILIDDEWDTTAWDYLNMCFQGSQNRSRIILTTRLYEVAHYAKCNSEPHPLRLLTDEESWKLLQRELFHGQSFPSKLGDVGLRIAKRCGDDIAQWQWAGSSVRSLLYNASSDDYYPAMARHSSFIFNIFKLVKVLNLESINIGDTFPNEFKISNSYEILRSMSNLRKLKCIVEGLLGYSTKGSIVRFPRLDFLHQLESLKLFSYSYRAKHPHEFNFPSKLRELTLSNFRLPSTQILTVLKLLFRAFEGAEWEVKDSDFPELKYLKYDNLNIA</sequence>
<dbReference type="InterPro" id="IPR027417">
    <property type="entry name" value="P-loop_NTPase"/>
</dbReference>
<gene>
    <name evidence="3" type="ORF">RDI58_022338</name>
</gene>
<proteinExistence type="predicted"/>
<organism evidence="3 4">
    <name type="scientific">Solanum bulbocastanum</name>
    <name type="common">Wild potato</name>
    <dbReference type="NCBI Taxonomy" id="147425"/>
    <lineage>
        <taxon>Eukaryota</taxon>
        <taxon>Viridiplantae</taxon>
        <taxon>Streptophyta</taxon>
        <taxon>Embryophyta</taxon>
        <taxon>Tracheophyta</taxon>
        <taxon>Spermatophyta</taxon>
        <taxon>Magnoliopsida</taxon>
        <taxon>eudicotyledons</taxon>
        <taxon>Gunneridae</taxon>
        <taxon>Pentapetalae</taxon>
        <taxon>asterids</taxon>
        <taxon>lamiids</taxon>
        <taxon>Solanales</taxon>
        <taxon>Solanaceae</taxon>
        <taxon>Solanoideae</taxon>
        <taxon>Solaneae</taxon>
        <taxon>Solanum</taxon>
    </lineage>
</organism>
<dbReference type="InterPro" id="IPR002182">
    <property type="entry name" value="NB-ARC"/>
</dbReference>
<keyword evidence="1" id="KW-0611">Plant defense</keyword>
<dbReference type="GO" id="GO:0006952">
    <property type="term" value="P:defense response"/>
    <property type="evidence" value="ECO:0007669"/>
    <property type="project" value="UniProtKB-KW"/>
</dbReference>
<keyword evidence="4" id="KW-1185">Reference proteome</keyword>
<protein>
    <recommendedName>
        <fullName evidence="2">NB-ARC domain-containing protein</fullName>
    </recommendedName>
</protein>
<comment type="caution">
    <text evidence="3">The sequence shown here is derived from an EMBL/GenBank/DDBJ whole genome shotgun (WGS) entry which is preliminary data.</text>
</comment>
<dbReference type="EMBL" id="JBANQN010000009">
    <property type="protein sequence ID" value="KAK6780154.1"/>
    <property type="molecule type" value="Genomic_DNA"/>
</dbReference>
<evidence type="ECO:0000313" key="3">
    <source>
        <dbReference type="EMBL" id="KAK6780154.1"/>
    </source>
</evidence>
<feature type="domain" description="NB-ARC" evidence="2">
    <location>
        <begin position="217"/>
        <end position="309"/>
    </location>
</feature>
<dbReference type="Gene3D" id="3.40.50.300">
    <property type="entry name" value="P-loop containing nucleotide triphosphate hydrolases"/>
    <property type="match status" value="1"/>
</dbReference>
<evidence type="ECO:0000256" key="1">
    <source>
        <dbReference type="ARBA" id="ARBA00022821"/>
    </source>
</evidence>
<dbReference type="SUPFAM" id="SSF52058">
    <property type="entry name" value="L domain-like"/>
    <property type="match status" value="1"/>
</dbReference>
<dbReference type="GO" id="GO:0043531">
    <property type="term" value="F:ADP binding"/>
    <property type="evidence" value="ECO:0007669"/>
    <property type="project" value="InterPro"/>
</dbReference>
<name>A0AAN8T5L2_SOLBU</name>